<dbReference type="PANTHER" id="PTHR31454:SF2">
    <property type="entry name" value="ACTIVE REGULATOR OF SIRT1"/>
    <property type="match status" value="1"/>
</dbReference>
<dbReference type="GO" id="GO:0019899">
    <property type="term" value="F:enzyme binding"/>
    <property type="evidence" value="ECO:0007669"/>
    <property type="project" value="TreeGrafter"/>
</dbReference>
<evidence type="ECO:0000256" key="6">
    <source>
        <dbReference type="SAM" id="MobiDB-lite"/>
    </source>
</evidence>
<evidence type="ECO:0000313" key="7">
    <source>
        <dbReference type="EMBL" id="RVE75859.1"/>
    </source>
</evidence>
<protein>
    <recommendedName>
        <fullName evidence="3">Active regulator of SIRT1</fullName>
    </recommendedName>
    <alternativeName>
        <fullName evidence="5">40S ribosomal protein S19-binding protein 1</fullName>
    </alternativeName>
</protein>
<evidence type="ECO:0000256" key="1">
    <source>
        <dbReference type="ARBA" id="ARBA00004604"/>
    </source>
</evidence>
<accession>A0A3S2Q1B2</accession>
<dbReference type="PANTHER" id="PTHR31454">
    <property type="entry name" value="ACTIVE REGULATOR OF SIRT1"/>
    <property type="match status" value="1"/>
</dbReference>
<dbReference type="OrthoDB" id="6493910at2759"/>
<organism evidence="7 8">
    <name type="scientific">Oryzias javanicus</name>
    <name type="common">Javanese ricefish</name>
    <name type="synonym">Aplocheilus javanicus</name>
    <dbReference type="NCBI Taxonomy" id="123683"/>
    <lineage>
        <taxon>Eukaryota</taxon>
        <taxon>Metazoa</taxon>
        <taxon>Chordata</taxon>
        <taxon>Craniata</taxon>
        <taxon>Vertebrata</taxon>
        <taxon>Euteleostomi</taxon>
        <taxon>Actinopterygii</taxon>
        <taxon>Neopterygii</taxon>
        <taxon>Teleostei</taxon>
        <taxon>Neoteleostei</taxon>
        <taxon>Acanthomorphata</taxon>
        <taxon>Ovalentaria</taxon>
        <taxon>Atherinomorphae</taxon>
        <taxon>Beloniformes</taxon>
        <taxon>Adrianichthyidae</taxon>
        <taxon>Oryziinae</taxon>
        <taxon>Oryzias</taxon>
    </lineage>
</organism>
<reference evidence="7 8" key="2">
    <citation type="submission" date="2019-01" db="EMBL/GenBank/DDBJ databases">
        <title>A chromosome length genome reference of the Java medaka (oryzias javanicus).</title>
        <authorList>
            <person name="Herpin A."/>
            <person name="Takehana Y."/>
            <person name="Naruse K."/>
            <person name="Ansai S."/>
            <person name="Kawaguchi M."/>
        </authorList>
    </citation>
    <scope>NUCLEOTIDE SEQUENCE [LARGE SCALE GENOMIC DNA]</scope>
    <source>
        <strain evidence="7">RS831</strain>
        <tissue evidence="7">Whole body</tissue>
    </source>
</reference>
<sequence>MLERQKSFHSCFVGQIFVKKIVFFVAMSVSLIRRGLELLSDDIEGQKVKKKKKTPNTAAAMEQISTNRQGVTRQVKRLQGRLGPGKSKATVKDKRIKSAIEEFRKKQGKSNLSANLKYFTGTISKPTDSDTFKIQSYNTGRQSRNHPDNPAKRSKETQSVFTEEEFQQFQRRILWKDCRGERLKPQHQNAVY</sequence>
<dbReference type="InterPro" id="IPR023262">
    <property type="entry name" value="AROS"/>
</dbReference>
<evidence type="ECO:0000256" key="4">
    <source>
        <dbReference type="ARBA" id="ARBA00023242"/>
    </source>
</evidence>
<reference evidence="7 8" key="1">
    <citation type="submission" date="2018-11" db="EMBL/GenBank/DDBJ databases">
        <authorList>
            <person name="Lopez-Roques C."/>
            <person name="Donnadieu C."/>
            <person name="Bouchez O."/>
            <person name="Klopp C."/>
            <person name="Cabau C."/>
            <person name="Zahm M."/>
        </authorList>
    </citation>
    <scope>NUCLEOTIDE SEQUENCE [LARGE SCALE GENOMIC DNA]</scope>
    <source>
        <strain evidence="7">RS831</strain>
        <tissue evidence="7">Whole body</tissue>
    </source>
</reference>
<evidence type="ECO:0000256" key="2">
    <source>
        <dbReference type="ARBA" id="ARBA00007318"/>
    </source>
</evidence>
<dbReference type="GO" id="GO:0005730">
    <property type="term" value="C:nucleolus"/>
    <property type="evidence" value="ECO:0007669"/>
    <property type="project" value="UniProtKB-SubCell"/>
</dbReference>
<name>A0A3S2Q1B2_ORYJA</name>
<proteinExistence type="inferred from homology"/>
<dbReference type="Proteomes" id="UP000283210">
    <property type="component" value="Chromosome 1"/>
</dbReference>
<evidence type="ECO:0000256" key="3">
    <source>
        <dbReference type="ARBA" id="ARBA00016855"/>
    </source>
</evidence>
<evidence type="ECO:0000313" key="8">
    <source>
        <dbReference type="Proteomes" id="UP000283210"/>
    </source>
</evidence>
<dbReference type="EMBL" id="CM012437">
    <property type="protein sequence ID" value="RVE75859.1"/>
    <property type="molecule type" value="Genomic_DNA"/>
</dbReference>
<feature type="compositionally biased region" description="Basic and acidic residues" evidence="6">
    <location>
        <begin position="145"/>
        <end position="156"/>
    </location>
</feature>
<dbReference type="PRINTS" id="PR02029">
    <property type="entry name" value="ACTREGSIRT1"/>
</dbReference>
<feature type="region of interest" description="Disordered" evidence="6">
    <location>
        <begin position="137"/>
        <end position="162"/>
    </location>
</feature>
<dbReference type="Pfam" id="PF15684">
    <property type="entry name" value="AROS"/>
    <property type="match status" value="1"/>
</dbReference>
<comment type="similarity">
    <text evidence="2">Belongs to the AROS family.</text>
</comment>
<comment type="subcellular location">
    <subcellularLocation>
        <location evidence="1">Nucleus</location>
        <location evidence="1">Nucleolus</location>
    </subcellularLocation>
</comment>
<gene>
    <name evidence="7" type="ORF">OJAV_G00003080</name>
</gene>
<keyword evidence="8" id="KW-1185">Reference proteome</keyword>
<evidence type="ECO:0000256" key="5">
    <source>
        <dbReference type="ARBA" id="ARBA00032748"/>
    </source>
</evidence>
<dbReference type="AlphaFoldDB" id="A0A3S2Q1B2"/>
<keyword evidence="4" id="KW-0539">Nucleus</keyword>